<dbReference type="Pfam" id="PF01381">
    <property type="entry name" value="HTH_3"/>
    <property type="match status" value="1"/>
</dbReference>
<accession>A0A1H3RET1</accession>
<keyword evidence="3" id="KW-1185">Reference proteome</keyword>
<organism evidence="2 3">
    <name type="scientific">Tindallia californiensis</name>
    <dbReference type="NCBI Taxonomy" id="159292"/>
    <lineage>
        <taxon>Bacteria</taxon>
        <taxon>Bacillati</taxon>
        <taxon>Bacillota</taxon>
        <taxon>Clostridia</taxon>
        <taxon>Peptostreptococcales</taxon>
        <taxon>Tindalliaceae</taxon>
        <taxon>Tindallia</taxon>
    </lineage>
</organism>
<dbReference type="CDD" id="cd00093">
    <property type="entry name" value="HTH_XRE"/>
    <property type="match status" value="1"/>
</dbReference>
<dbReference type="OrthoDB" id="9796786at2"/>
<proteinExistence type="predicted"/>
<dbReference type="InterPro" id="IPR001387">
    <property type="entry name" value="Cro/C1-type_HTH"/>
</dbReference>
<evidence type="ECO:0000259" key="1">
    <source>
        <dbReference type="PROSITE" id="PS50943"/>
    </source>
</evidence>
<dbReference type="STRING" id="159292.SAMN05192546_1203"/>
<dbReference type="Proteomes" id="UP000199230">
    <property type="component" value="Unassembled WGS sequence"/>
</dbReference>
<dbReference type="PROSITE" id="PS50943">
    <property type="entry name" value="HTH_CROC1"/>
    <property type="match status" value="1"/>
</dbReference>
<evidence type="ECO:0000313" key="3">
    <source>
        <dbReference type="Proteomes" id="UP000199230"/>
    </source>
</evidence>
<dbReference type="EMBL" id="FNPV01000020">
    <property type="protein sequence ID" value="SDZ24187.1"/>
    <property type="molecule type" value="Genomic_DNA"/>
</dbReference>
<gene>
    <name evidence="2" type="ORF">SAMN05192546_1203</name>
</gene>
<dbReference type="InterPro" id="IPR010982">
    <property type="entry name" value="Lambda_DNA-bd_dom_sf"/>
</dbReference>
<dbReference type="AlphaFoldDB" id="A0A1H3RET1"/>
<protein>
    <submittedName>
        <fullName evidence="2">Helix-turn-helix</fullName>
    </submittedName>
</protein>
<dbReference type="Gene3D" id="1.10.260.40">
    <property type="entry name" value="lambda repressor-like DNA-binding domains"/>
    <property type="match status" value="1"/>
</dbReference>
<name>A0A1H3RET1_9FIRM</name>
<dbReference type="SUPFAM" id="SSF47413">
    <property type="entry name" value="lambda repressor-like DNA-binding domains"/>
    <property type="match status" value="1"/>
</dbReference>
<dbReference type="SMART" id="SM00530">
    <property type="entry name" value="HTH_XRE"/>
    <property type="match status" value="1"/>
</dbReference>
<reference evidence="2 3" key="1">
    <citation type="submission" date="2016-10" db="EMBL/GenBank/DDBJ databases">
        <authorList>
            <person name="de Groot N.N."/>
        </authorList>
    </citation>
    <scope>NUCLEOTIDE SEQUENCE [LARGE SCALE GENOMIC DNA]</scope>
    <source>
        <strain evidence="2 3">APO</strain>
    </source>
</reference>
<dbReference type="GO" id="GO:0003677">
    <property type="term" value="F:DNA binding"/>
    <property type="evidence" value="ECO:0007669"/>
    <property type="project" value="InterPro"/>
</dbReference>
<feature type="domain" description="HTH cro/C1-type" evidence="1">
    <location>
        <begin position="5"/>
        <end position="59"/>
    </location>
</feature>
<sequence length="73" mass="8353">MIKRIKEEIKQKGLKHGFVANKVGMSYKTFSAAMNGRRRITIEELVRISKVLDVPVEKLIEGVIEDDRITHTS</sequence>
<evidence type="ECO:0000313" key="2">
    <source>
        <dbReference type="EMBL" id="SDZ24187.1"/>
    </source>
</evidence>
<dbReference type="RefSeq" id="WP_093315664.1">
    <property type="nucleotide sequence ID" value="NZ_FNPV01000020.1"/>
</dbReference>